<dbReference type="InterPro" id="IPR051534">
    <property type="entry name" value="CBASS_pafABC_assoc_protein"/>
</dbReference>
<sequence>MDRYERIIALHRTLRAARYPVTVPRLQDELGCSRATVYRDLAFLRDALMAPILGDGEAGFRYDPAEGERFELPGLWLNSEELHALLAAQQLLARSGGGVLSGALAPLQQRIEKLLDEHSSGKRWPVERVRVIPHRTRGMDEAAFRIVCSAVLERRQLAFEYRARSTGEKTRRTVSPQRITHYRDNWYLDAFDHEREALRSFSVDRIGAARMLDAAARDIAEAELDQHLAGSYGIFSGAPKGWATIVFNDRAARWVADEHWHSQQQGRFLADGRYELKLPYSSSRELLMDVLHYGADAEIVDPPSLREQARALLALALANYDR</sequence>
<dbReference type="Pfam" id="PF13280">
    <property type="entry name" value="WYL"/>
    <property type="match status" value="1"/>
</dbReference>
<dbReference type="InterPro" id="IPR013196">
    <property type="entry name" value="HTH_11"/>
</dbReference>
<accession>A0A372DPS6</accession>
<gene>
    <name evidence="4" type="ORF">D0Y53_04570</name>
</gene>
<dbReference type="PROSITE" id="PS52050">
    <property type="entry name" value="WYL"/>
    <property type="match status" value="1"/>
</dbReference>
<dbReference type="InterPro" id="IPR036390">
    <property type="entry name" value="WH_DNA-bd_sf"/>
</dbReference>
<reference evidence="4 5" key="1">
    <citation type="submission" date="2018-08" db="EMBL/GenBank/DDBJ databases">
        <title>Lysobacter weifangensis sp. nov., a new member of the family 'Xanthomonadaceae', isolated from soil in a farmland.</title>
        <authorList>
            <person name="Zhao H."/>
        </authorList>
    </citation>
    <scope>NUCLEOTIDE SEQUENCE [LARGE SCALE GENOMIC DNA]</scope>
    <source>
        <strain evidence="4 5">WF-2</strain>
    </source>
</reference>
<dbReference type="AlphaFoldDB" id="A0A372DPS6"/>
<comment type="caution">
    <text evidence="4">The sequence shown here is derived from an EMBL/GenBank/DDBJ whole genome shotgun (WGS) entry which is preliminary data.</text>
</comment>
<dbReference type="Gene3D" id="1.10.10.10">
    <property type="entry name" value="Winged helix-like DNA-binding domain superfamily/Winged helix DNA-binding domain"/>
    <property type="match status" value="1"/>
</dbReference>
<dbReference type="SUPFAM" id="SSF46785">
    <property type="entry name" value="Winged helix' DNA-binding domain"/>
    <property type="match status" value="1"/>
</dbReference>
<dbReference type="InterPro" id="IPR026881">
    <property type="entry name" value="WYL_dom"/>
</dbReference>
<dbReference type="RefSeq" id="WP_117202012.1">
    <property type="nucleotide sequence ID" value="NZ_JBHTBK010000004.1"/>
</dbReference>
<feature type="domain" description="WYL" evidence="2">
    <location>
        <begin position="143"/>
        <end position="211"/>
    </location>
</feature>
<evidence type="ECO:0000259" key="2">
    <source>
        <dbReference type="Pfam" id="PF13280"/>
    </source>
</evidence>
<dbReference type="InterPro" id="IPR036388">
    <property type="entry name" value="WH-like_DNA-bd_sf"/>
</dbReference>
<protein>
    <submittedName>
        <fullName evidence="4">YafY family transcriptional regulator</fullName>
    </submittedName>
</protein>
<dbReference type="Pfam" id="PF08279">
    <property type="entry name" value="HTH_11"/>
    <property type="match status" value="1"/>
</dbReference>
<dbReference type="PANTHER" id="PTHR34580">
    <property type="match status" value="1"/>
</dbReference>
<feature type="domain" description="WCX" evidence="3">
    <location>
        <begin position="241"/>
        <end position="314"/>
    </location>
</feature>
<dbReference type="OrthoDB" id="9807255at2"/>
<evidence type="ECO:0000259" key="3">
    <source>
        <dbReference type="Pfam" id="PF25583"/>
    </source>
</evidence>
<evidence type="ECO:0000313" key="4">
    <source>
        <dbReference type="EMBL" id="RFP61588.1"/>
    </source>
</evidence>
<dbReference type="Pfam" id="PF25583">
    <property type="entry name" value="WCX"/>
    <property type="match status" value="1"/>
</dbReference>
<dbReference type="InterPro" id="IPR057727">
    <property type="entry name" value="WCX_dom"/>
</dbReference>
<evidence type="ECO:0000313" key="5">
    <source>
        <dbReference type="Proteomes" id="UP000262917"/>
    </source>
</evidence>
<dbReference type="EMBL" id="QVPD01000003">
    <property type="protein sequence ID" value="RFP61588.1"/>
    <property type="molecule type" value="Genomic_DNA"/>
</dbReference>
<dbReference type="PANTHER" id="PTHR34580:SF3">
    <property type="entry name" value="PROTEIN PAFB"/>
    <property type="match status" value="1"/>
</dbReference>
<proteinExistence type="predicted"/>
<name>A0A372DPS6_9GAMM</name>
<keyword evidence="5" id="KW-1185">Reference proteome</keyword>
<organism evidence="4 5">
    <name type="scientific">Cognatiluteimonas weifangensis</name>
    <dbReference type="NCBI Taxonomy" id="2303539"/>
    <lineage>
        <taxon>Bacteria</taxon>
        <taxon>Pseudomonadati</taxon>
        <taxon>Pseudomonadota</taxon>
        <taxon>Gammaproteobacteria</taxon>
        <taxon>Lysobacterales</taxon>
        <taxon>Lysobacteraceae</taxon>
        <taxon>Cognatiluteimonas</taxon>
    </lineage>
</organism>
<feature type="domain" description="Helix-turn-helix type 11" evidence="1">
    <location>
        <begin position="7"/>
        <end position="60"/>
    </location>
</feature>
<dbReference type="Proteomes" id="UP000262917">
    <property type="component" value="Unassembled WGS sequence"/>
</dbReference>
<evidence type="ECO:0000259" key="1">
    <source>
        <dbReference type="Pfam" id="PF08279"/>
    </source>
</evidence>